<sequence length="265" mass="29388">MKFPTSLPSTHQALLEKIIAMVSSDERFVGLSAAGSYASNTMDDYSDLDLVVAVDPAAFDDVMASRSTIVNQIDGLVAHFTGEHVGEPRLVIALYEGAVIVHVDFKFVSLPDAAQRVDDPVVLWQRGSCLSDVLAQSESQYPQPNPQWIEDRFWVWVHYAATKIARGEYFETLEFISFLRQNALSPLALAQAGETPEGVRKIEHLIPDFAQKLEATIATNNAESLGEAVYRCVDIYRELRANIEGVECNHTAEKLSLAYLKQILS</sequence>
<dbReference type="Pfam" id="PF04439">
    <property type="entry name" value="Adenyl_transf"/>
    <property type="match status" value="1"/>
</dbReference>
<gene>
    <name evidence="1" type="ORF">C9I98_02635</name>
</gene>
<dbReference type="Proteomes" id="UP000241771">
    <property type="component" value="Unassembled WGS sequence"/>
</dbReference>
<dbReference type="RefSeq" id="WP_036819351.1">
    <property type="nucleotide sequence ID" value="NZ_JGVO01000210.1"/>
</dbReference>
<proteinExistence type="predicted"/>
<organism evidence="1 2">
    <name type="scientific">Photobacterium sanctipauli</name>
    <dbReference type="NCBI Taxonomy" id="1342794"/>
    <lineage>
        <taxon>Bacteria</taxon>
        <taxon>Pseudomonadati</taxon>
        <taxon>Pseudomonadota</taxon>
        <taxon>Gammaproteobacteria</taxon>
        <taxon>Vibrionales</taxon>
        <taxon>Vibrionaceae</taxon>
        <taxon>Photobacterium</taxon>
    </lineage>
</organism>
<dbReference type="AlphaFoldDB" id="A0A2T3P101"/>
<dbReference type="Gene3D" id="1.20.120.330">
    <property type="entry name" value="Nucleotidyltransferases domain 2"/>
    <property type="match status" value="1"/>
</dbReference>
<evidence type="ECO:0000313" key="1">
    <source>
        <dbReference type="EMBL" id="PSW22180.1"/>
    </source>
</evidence>
<dbReference type="SUPFAM" id="SSF81301">
    <property type="entry name" value="Nucleotidyltransferase"/>
    <property type="match status" value="1"/>
</dbReference>
<name>A0A2T3P101_9GAMM</name>
<reference evidence="1 2" key="1">
    <citation type="submission" date="2018-01" db="EMBL/GenBank/DDBJ databases">
        <title>Whole genome sequencing of Histamine producing bacteria.</title>
        <authorList>
            <person name="Butler K."/>
        </authorList>
    </citation>
    <scope>NUCLEOTIDE SEQUENCE [LARGE SCALE GENOMIC DNA]</scope>
    <source>
        <strain evidence="1 2">DSM 100436</strain>
    </source>
</reference>
<dbReference type="InterPro" id="IPR043519">
    <property type="entry name" value="NT_sf"/>
</dbReference>
<protein>
    <submittedName>
        <fullName evidence="1">Oxalate:formate antiporter</fullName>
    </submittedName>
</protein>
<dbReference type="InterPro" id="IPR007530">
    <property type="entry name" value="Aminoglycoside_adenylylTfrase"/>
</dbReference>
<dbReference type="Gene3D" id="3.30.460.10">
    <property type="entry name" value="Beta Polymerase, domain 2"/>
    <property type="match status" value="1"/>
</dbReference>
<comment type="caution">
    <text evidence="1">The sequence shown here is derived from an EMBL/GenBank/DDBJ whole genome shotgun (WGS) entry which is preliminary data.</text>
</comment>
<keyword evidence="2" id="KW-1185">Reference proteome</keyword>
<evidence type="ECO:0000313" key="2">
    <source>
        <dbReference type="Proteomes" id="UP000241771"/>
    </source>
</evidence>
<dbReference type="OrthoDB" id="7375008at2"/>
<accession>A0A2T3P101</accession>
<dbReference type="EMBL" id="PYMA01000001">
    <property type="protein sequence ID" value="PSW22180.1"/>
    <property type="molecule type" value="Genomic_DNA"/>
</dbReference>